<sequence>MTTLSSSERVHACVFFSLTNGKLVISFGMLEAMFKTYCCFYRMVAIFLPSGKVFPSQLLYGHIIDTLNSSNARSRASSFRKTVDALADPRADSRPAPTLLSTVPATSLLRGSQPLLFQF</sequence>
<comment type="caution">
    <text evidence="1">The sequence shown here is derived from an EMBL/GenBank/DDBJ whole genome shotgun (WGS) entry which is preliminary data.</text>
</comment>
<accession>A0A4Y2HUP5</accession>
<evidence type="ECO:0000313" key="2">
    <source>
        <dbReference type="Proteomes" id="UP000499080"/>
    </source>
</evidence>
<gene>
    <name evidence="1" type="ORF">AVEN_216035_1</name>
</gene>
<dbReference type="EMBL" id="BGPR01002184">
    <property type="protein sequence ID" value="GBM69197.1"/>
    <property type="molecule type" value="Genomic_DNA"/>
</dbReference>
<proteinExistence type="predicted"/>
<keyword evidence="2" id="KW-1185">Reference proteome</keyword>
<evidence type="ECO:0000313" key="1">
    <source>
        <dbReference type="EMBL" id="GBM69197.1"/>
    </source>
</evidence>
<protein>
    <submittedName>
        <fullName evidence="1">Uncharacterized protein</fullName>
    </submittedName>
</protein>
<name>A0A4Y2HUP5_ARAVE</name>
<dbReference type="Proteomes" id="UP000499080">
    <property type="component" value="Unassembled WGS sequence"/>
</dbReference>
<reference evidence="1 2" key="1">
    <citation type="journal article" date="2019" name="Sci. Rep.">
        <title>Orb-weaving spider Araneus ventricosus genome elucidates the spidroin gene catalogue.</title>
        <authorList>
            <person name="Kono N."/>
            <person name="Nakamura H."/>
            <person name="Ohtoshi R."/>
            <person name="Moran D.A.P."/>
            <person name="Shinohara A."/>
            <person name="Yoshida Y."/>
            <person name="Fujiwara M."/>
            <person name="Mori M."/>
            <person name="Tomita M."/>
            <person name="Arakawa K."/>
        </authorList>
    </citation>
    <scope>NUCLEOTIDE SEQUENCE [LARGE SCALE GENOMIC DNA]</scope>
</reference>
<organism evidence="1 2">
    <name type="scientific">Araneus ventricosus</name>
    <name type="common">Orbweaver spider</name>
    <name type="synonym">Epeira ventricosa</name>
    <dbReference type="NCBI Taxonomy" id="182803"/>
    <lineage>
        <taxon>Eukaryota</taxon>
        <taxon>Metazoa</taxon>
        <taxon>Ecdysozoa</taxon>
        <taxon>Arthropoda</taxon>
        <taxon>Chelicerata</taxon>
        <taxon>Arachnida</taxon>
        <taxon>Araneae</taxon>
        <taxon>Araneomorphae</taxon>
        <taxon>Entelegynae</taxon>
        <taxon>Araneoidea</taxon>
        <taxon>Araneidae</taxon>
        <taxon>Araneus</taxon>
    </lineage>
</organism>
<dbReference type="AlphaFoldDB" id="A0A4Y2HUP5"/>